<dbReference type="EMBL" id="JAHXZI010000035">
    <property type="protein sequence ID" value="MBW6440022.1"/>
    <property type="molecule type" value="Genomic_DNA"/>
</dbReference>
<proteinExistence type="predicted"/>
<reference evidence="1 2" key="1">
    <citation type="journal article" date="2013" name="Antonie Van Leeuwenhoek">
        <title>Actinoplanes hulinensis sp. nov., a novel actinomycete isolated from soybean root (Glycine max (L.) Merr).</title>
        <authorList>
            <person name="Shen Y."/>
            <person name="Liu C."/>
            <person name="Wang X."/>
            <person name="Zhao J."/>
            <person name="Jia F."/>
            <person name="Zhang Y."/>
            <person name="Wang L."/>
            <person name="Yang D."/>
            <person name="Xiang W."/>
        </authorList>
    </citation>
    <scope>NUCLEOTIDE SEQUENCE [LARGE SCALE GENOMIC DNA]</scope>
    <source>
        <strain evidence="1 2">NEAU-M9</strain>
    </source>
</reference>
<dbReference type="Pfam" id="PF14390">
    <property type="entry name" value="DUF4420"/>
    <property type="match status" value="1"/>
</dbReference>
<accession>A0ABS7BGJ4</accession>
<gene>
    <name evidence="1" type="ORF">KZ829_40490</name>
</gene>
<comment type="caution">
    <text evidence="1">The sequence shown here is derived from an EMBL/GenBank/DDBJ whole genome shotgun (WGS) entry which is preliminary data.</text>
</comment>
<organism evidence="1 2">
    <name type="scientific">Actinoplanes hulinensis</name>
    <dbReference type="NCBI Taxonomy" id="1144547"/>
    <lineage>
        <taxon>Bacteria</taxon>
        <taxon>Bacillati</taxon>
        <taxon>Actinomycetota</taxon>
        <taxon>Actinomycetes</taxon>
        <taxon>Micromonosporales</taxon>
        <taxon>Micromonosporaceae</taxon>
        <taxon>Actinoplanes</taxon>
    </lineage>
</organism>
<protein>
    <submittedName>
        <fullName evidence="1">PD-(D/E)XK motif protein</fullName>
    </submittedName>
</protein>
<keyword evidence="2" id="KW-1185">Reference proteome</keyword>
<name>A0ABS7BGJ4_9ACTN</name>
<dbReference type="Proteomes" id="UP001519863">
    <property type="component" value="Unassembled WGS sequence"/>
</dbReference>
<sequence length="328" mass="36373">MTGHDRHLSGDSFAAYLATGIPMEHPIDGVPRLVLFFDPDNRRIGLRGPARPNETPVHTGLEHINMAVVHQSGHRMIEVAVEEPRLFVDAYPVLCGVADRTQLDNMTISRAFSETLRRLGHLIRAEQTLTQEVEAGLIGELCLLAGLCVTSTPEAALQAWRGGTEEHDFGLASLDVEVKTTMSETRRHRISSITQLQPTGDRPLWLLSLQLTDAGTGGSTVAEFVQRVRQMFPTAAQRDEFDLRTQAAGWRHRYADTPLHRWRLRTDPALHLVTAAFPRITPSQLLAAGVNLDAISDLRYRIDLTGRSADRAPAHLDNAVNAGRQELR</sequence>
<evidence type="ECO:0000313" key="1">
    <source>
        <dbReference type="EMBL" id="MBW6440022.1"/>
    </source>
</evidence>
<dbReference type="RefSeq" id="WP_220149142.1">
    <property type="nucleotide sequence ID" value="NZ_JAHXZI010000035.1"/>
</dbReference>
<evidence type="ECO:0000313" key="2">
    <source>
        <dbReference type="Proteomes" id="UP001519863"/>
    </source>
</evidence>
<dbReference type="InterPro" id="IPR025534">
    <property type="entry name" value="DUF4420"/>
</dbReference>